<keyword evidence="15" id="KW-1185">Reference proteome</keyword>
<evidence type="ECO:0000256" key="1">
    <source>
        <dbReference type="ARBA" id="ARBA00004128"/>
    </source>
</evidence>
<reference evidence="14 15" key="1">
    <citation type="submission" date="2015-06" db="EMBL/GenBank/DDBJ databases">
        <title>Talaromyces atroroseus IBT 11181 draft genome.</title>
        <authorList>
            <person name="Rasmussen K.B."/>
            <person name="Rasmussen S."/>
            <person name="Petersen B."/>
            <person name="Sicheritz-Ponten T."/>
            <person name="Mortensen U.H."/>
            <person name="Thrane U."/>
        </authorList>
    </citation>
    <scope>NUCLEOTIDE SEQUENCE [LARGE SCALE GENOMIC DNA]</scope>
    <source>
        <strain evidence="14 15">IBT 11181</strain>
    </source>
</reference>
<accession>A0A1Q5Q714</accession>
<sequence length="568" mass="61826">MSDIESSLLPQYPGDDTRPTSKREITGWYSYGWAAEVFVVCAMGSFLPMTLEQMARDRGHLATDKTQPCQASQISGLSSSSLLSGHSNQCVVDLLGFEINTASFAMYTFSLSVLSQALLIVTMSGAADHGSYRKSLLILFACVGSVATMLFITVQPQVYYLAAVLAIIANTCFGSSFVLLNSFLPLLVRHHPAMIHKVTENPRIGEIDDSLDASTPPDVNTPLLRAPQVENEANSVQSALQNDADQSTVALRLSTRISANGMGISYIGALLLQVVCIIVVQITHQTTFSFRLVMFLIGLWWLIFTIPSILWLRPRPGPPLPAPSDGKTTRTWLGYMSFSWKALGRTIRRARRLKDVGLFLLAWFLLSDGIATVGGTAILFAKTELHMQPAALGLISVIGTLSGVVGAFSWGVISRYFNLRAIHPIIASVCLLEIIPLYGLLGFIPAVQRLGFLGLQQPWEVYPMGAIYGLTMGGLSAYCRSLFGELIPPGYETAFYALYAITDKGSSVFGPAITGAITDRYGQIRPAFVFLAILIFLAVPLMFCLDVERGKRDAKALAEELDEHDASS</sequence>
<feature type="transmembrane region" description="Helical" evidence="11">
    <location>
        <begin position="263"/>
        <end position="282"/>
    </location>
</feature>
<feature type="transmembrane region" description="Helical" evidence="11">
    <location>
        <begin position="358"/>
        <end position="380"/>
    </location>
</feature>
<dbReference type="Gene3D" id="1.20.1250.20">
    <property type="entry name" value="MFS general substrate transporter like domains"/>
    <property type="match status" value="1"/>
</dbReference>
<evidence type="ECO:0000256" key="2">
    <source>
        <dbReference type="ARBA" id="ARBA00006978"/>
    </source>
</evidence>
<feature type="transmembrane region" description="Helical" evidence="11">
    <location>
        <begin position="527"/>
        <end position="545"/>
    </location>
</feature>
<evidence type="ECO:0000256" key="7">
    <source>
        <dbReference type="ARBA" id="ARBA00022989"/>
    </source>
</evidence>
<evidence type="ECO:0000256" key="6">
    <source>
        <dbReference type="ARBA" id="ARBA00022970"/>
    </source>
</evidence>
<feature type="transmembrane region" description="Helical" evidence="11">
    <location>
        <begin position="136"/>
        <end position="154"/>
    </location>
</feature>
<evidence type="ECO:0000256" key="11">
    <source>
        <dbReference type="RuleBase" id="RU363073"/>
    </source>
</evidence>
<keyword evidence="3 11" id="KW-0813">Transport</keyword>
<comment type="similarity">
    <text evidence="2 11">Belongs to the ATG22 family.</text>
</comment>
<evidence type="ECO:0000256" key="8">
    <source>
        <dbReference type="ARBA" id="ARBA00023006"/>
    </source>
</evidence>
<dbReference type="GO" id="GO:0022857">
    <property type="term" value="F:transmembrane transporter activity"/>
    <property type="evidence" value="ECO:0007669"/>
    <property type="project" value="InterPro"/>
</dbReference>
<dbReference type="InterPro" id="IPR020846">
    <property type="entry name" value="MFS_dom"/>
</dbReference>
<dbReference type="PROSITE" id="PS50850">
    <property type="entry name" value="MFS"/>
    <property type="match status" value="1"/>
</dbReference>
<dbReference type="OrthoDB" id="192733at2759"/>
<feature type="transmembrane region" description="Helical" evidence="11">
    <location>
        <begin position="160"/>
        <end position="188"/>
    </location>
</feature>
<dbReference type="STRING" id="1441469.A0A1Q5Q714"/>
<dbReference type="InterPro" id="IPR036259">
    <property type="entry name" value="MFS_trans_sf"/>
</dbReference>
<dbReference type="EMBL" id="LFMY01000018">
    <property type="protein sequence ID" value="OKL55637.1"/>
    <property type="molecule type" value="Genomic_DNA"/>
</dbReference>
<keyword evidence="8 11" id="KW-0072">Autophagy</keyword>
<keyword evidence="7 11" id="KW-1133">Transmembrane helix</keyword>
<feature type="transmembrane region" description="Helical" evidence="11">
    <location>
        <begin position="104"/>
        <end position="124"/>
    </location>
</feature>
<feature type="transmembrane region" description="Helical" evidence="11">
    <location>
        <begin position="392"/>
        <end position="413"/>
    </location>
</feature>
<dbReference type="InterPro" id="IPR050495">
    <property type="entry name" value="ATG22/LtaA_families"/>
</dbReference>
<evidence type="ECO:0000259" key="13">
    <source>
        <dbReference type="PROSITE" id="PS50850"/>
    </source>
</evidence>
<keyword evidence="5 11" id="KW-0812">Transmembrane</keyword>
<keyword evidence="6 11" id="KW-0029">Amino-acid transport</keyword>
<dbReference type="PANTHER" id="PTHR23519:SF1">
    <property type="entry name" value="AUTOPHAGY-RELATED PROTEIN 22"/>
    <property type="match status" value="1"/>
</dbReference>
<dbReference type="RefSeq" id="XP_020115758.1">
    <property type="nucleotide sequence ID" value="XM_020263998.1"/>
</dbReference>
<keyword evidence="9 11" id="KW-0472">Membrane</keyword>
<keyword evidence="4 11" id="KW-0926">Vacuole</keyword>
<evidence type="ECO:0000256" key="10">
    <source>
        <dbReference type="ARBA" id="ARBA00024801"/>
    </source>
</evidence>
<comment type="subcellular location">
    <subcellularLocation>
        <location evidence="1 11">Vacuole membrane</location>
        <topology evidence="1 11">Multi-pass membrane protein</topology>
    </subcellularLocation>
</comment>
<gene>
    <name evidence="14" type="ORF">UA08_09102</name>
</gene>
<dbReference type="AlphaFoldDB" id="A0A1Q5Q714"/>
<feature type="region of interest" description="Disordered" evidence="12">
    <location>
        <begin position="1"/>
        <end position="20"/>
    </location>
</feature>
<dbReference type="GO" id="GO:0032974">
    <property type="term" value="P:amino acid transmembrane export from vacuole"/>
    <property type="evidence" value="ECO:0007669"/>
    <property type="project" value="InterPro"/>
</dbReference>
<evidence type="ECO:0000256" key="5">
    <source>
        <dbReference type="ARBA" id="ARBA00022692"/>
    </source>
</evidence>
<feature type="domain" description="Major facilitator superfamily (MFS) profile" evidence="13">
    <location>
        <begin position="355"/>
        <end position="568"/>
    </location>
</feature>
<evidence type="ECO:0000313" key="14">
    <source>
        <dbReference type="EMBL" id="OKL55637.1"/>
    </source>
</evidence>
<dbReference type="InterPro" id="IPR044738">
    <property type="entry name" value="Atg22"/>
</dbReference>
<feature type="transmembrane region" description="Helical" evidence="11">
    <location>
        <begin position="425"/>
        <end position="447"/>
    </location>
</feature>
<proteinExistence type="inferred from homology"/>
<feature type="transmembrane region" description="Helical" evidence="11">
    <location>
        <begin position="28"/>
        <end position="47"/>
    </location>
</feature>
<dbReference type="SUPFAM" id="SSF103473">
    <property type="entry name" value="MFS general substrate transporter"/>
    <property type="match status" value="1"/>
</dbReference>
<comment type="function">
    <text evidence="10 11">Vacuolar effluxer which mediate the efflux of amino acids resulting from autophagic degradation. The release of autophagic amino acids allows the maintenance of protein synthesis and viability during nitrogen starvation.</text>
</comment>
<evidence type="ECO:0000256" key="12">
    <source>
        <dbReference type="SAM" id="MobiDB-lite"/>
    </source>
</evidence>
<dbReference type="GO" id="GO:0006914">
    <property type="term" value="P:autophagy"/>
    <property type="evidence" value="ECO:0007669"/>
    <property type="project" value="UniProtKB-KW"/>
</dbReference>
<protein>
    <recommendedName>
        <fullName evidence="11">Autophagy-related protein</fullName>
    </recommendedName>
</protein>
<dbReference type="InterPro" id="IPR024671">
    <property type="entry name" value="Atg22-like"/>
</dbReference>
<dbReference type="GeneID" id="31008858"/>
<feature type="transmembrane region" description="Helical" evidence="11">
    <location>
        <begin position="288"/>
        <end position="312"/>
    </location>
</feature>
<dbReference type="GO" id="GO:0005774">
    <property type="term" value="C:vacuolar membrane"/>
    <property type="evidence" value="ECO:0007669"/>
    <property type="project" value="UniProtKB-SubCell"/>
</dbReference>
<name>A0A1Q5Q714_TALAT</name>
<dbReference type="CDD" id="cd17483">
    <property type="entry name" value="MFS_Atg22_like"/>
    <property type="match status" value="1"/>
</dbReference>
<evidence type="ECO:0000256" key="9">
    <source>
        <dbReference type="ARBA" id="ARBA00023136"/>
    </source>
</evidence>
<dbReference type="Pfam" id="PF11700">
    <property type="entry name" value="ATG22"/>
    <property type="match status" value="1"/>
</dbReference>
<comment type="caution">
    <text evidence="14">The sequence shown here is derived from an EMBL/GenBank/DDBJ whole genome shotgun (WGS) entry which is preliminary data.</text>
</comment>
<dbReference type="Proteomes" id="UP000214365">
    <property type="component" value="Unassembled WGS sequence"/>
</dbReference>
<organism evidence="14 15">
    <name type="scientific">Talaromyces atroroseus</name>
    <dbReference type="NCBI Taxonomy" id="1441469"/>
    <lineage>
        <taxon>Eukaryota</taxon>
        <taxon>Fungi</taxon>
        <taxon>Dikarya</taxon>
        <taxon>Ascomycota</taxon>
        <taxon>Pezizomycotina</taxon>
        <taxon>Eurotiomycetes</taxon>
        <taxon>Eurotiomycetidae</taxon>
        <taxon>Eurotiales</taxon>
        <taxon>Trichocomaceae</taxon>
        <taxon>Talaromyces</taxon>
        <taxon>Talaromyces sect. Trachyspermi</taxon>
    </lineage>
</organism>
<evidence type="ECO:0000313" key="15">
    <source>
        <dbReference type="Proteomes" id="UP000214365"/>
    </source>
</evidence>
<dbReference type="PANTHER" id="PTHR23519">
    <property type="entry name" value="AUTOPHAGY-RELATED PROTEIN 22"/>
    <property type="match status" value="1"/>
</dbReference>
<evidence type="ECO:0000256" key="4">
    <source>
        <dbReference type="ARBA" id="ARBA00022554"/>
    </source>
</evidence>
<evidence type="ECO:0000256" key="3">
    <source>
        <dbReference type="ARBA" id="ARBA00022448"/>
    </source>
</evidence>